<reference evidence="1" key="1">
    <citation type="submission" date="2018-02" db="EMBL/GenBank/DDBJ databases">
        <title>The genomes of Aspergillus section Nigri reveals drivers in fungal speciation.</title>
        <authorList>
            <consortium name="DOE Joint Genome Institute"/>
            <person name="Vesth T.C."/>
            <person name="Nybo J."/>
            <person name="Theobald S."/>
            <person name="Brandl J."/>
            <person name="Frisvad J.C."/>
            <person name="Nielsen K.F."/>
            <person name="Lyhne E.K."/>
            <person name="Kogle M.E."/>
            <person name="Kuo A."/>
            <person name="Riley R."/>
            <person name="Clum A."/>
            <person name="Nolan M."/>
            <person name="Lipzen A."/>
            <person name="Salamov A."/>
            <person name="Henrissat B."/>
            <person name="Wiebenga A."/>
            <person name="De vries R.P."/>
            <person name="Grigoriev I.V."/>
            <person name="Mortensen U.H."/>
            <person name="Andersen M.R."/>
            <person name="Baker S.E."/>
        </authorList>
    </citation>
    <scope>NUCLEOTIDE SEQUENCE</scope>
    <source>
        <strain evidence="1">CBS 621.78</strain>
    </source>
</reference>
<evidence type="ECO:0000313" key="2">
    <source>
        <dbReference type="Proteomes" id="UP000249057"/>
    </source>
</evidence>
<organism evidence="1 2">
    <name type="scientific">Aspergillus brunneoviolaceus CBS 621.78</name>
    <dbReference type="NCBI Taxonomy" id="1450534"/>
    <lineage>
        <taxon>Eukaryota</taxon>
        <taxon>Fungi</taxon>
        <taxon>Dikarya</taxon>
        <taxon>Ascomycota</taxon>
        <taxon>Pezizomycotina</taxon>
        <taxon>Eurotiomycetes</taxon>
        <taxon>Eurotiomycetidae</taxon>
        <taxon>Eurotiales</taxon>
        <taxon>Aspergillaceae</taxon>
        <taxon>Aspergillus</taxon>
        <taxon>Aspergillus subgen. Circumdati</taxon>
    </lineage>
</organism>
<keyword evidence="2" id="KW-1185">Reference proteome</keyword>
<gene>
    <name evidence="1" type="ORF">BO95DRAFT_518700</name>
</gene>
<evidence type="ECO:0000313" key="1">
    <source>
        <dbReference type="EMBL" id="RAH40458.1"/>
    </source>
</evidence>
<name>A0ACD1FU17_9EURO</name>
<dbReference type="EMBL" id="KZ825409">
    <property type="protein sequence ID" value="RAH40458.1"/>
    <property type="molecule type" value="Genomic_DNA"/>
</dbReference>
<keyword evidence="1" id="KW-0813">Transport</keyword>
<feature type="non-terminal residue" evidence="1">
    <location>
        <position position="601"/>
    </location>
</feature>
<keyword evidence="1" id="KW-0762">Sugar transport</keyword>
<dbReference type="Proteomes" id="UP000249057">
    <property type="component" value="Unassembled WGS sequence"/>
</dbReference>
<protein>
    <submittedName>
        <fullName evidence="1">Sugar transporter</fullName>
    </submittedName>
</protein>
<proteinExistence type="predicted"/>
<sequence>MVRICRSHPGHIATIVEMKTENTKAGNQAWRKKPRKFAPKSRLGCKTCKIRRIKCDLARPACLKCYSTGRTCDGYIGMTFASKLEKAETEPTPHHKEIVGRADICNNYHLRTTISAYESARWHSKHHGLNSQNLQPFMILPVTASTEAETISFFRDVSIKHLNEYRPCEPWRQTLMFFAQTVPAVRHAAIALALIHQNYYLDCHSNNGFQYQPSLLKDRLPDHAPLLHYNRAIQLLLNTEKRDGTQTTAITLLVCYLFTCFDHLTGDNVQAVKHLRGGVALSRSIINNATFSCYTDDDAPSWGIDVIIDQVTQQIRRLDMQAVMFLVDWTPANLQETFTMSHLALSENSPFQSLDQAADHLQMLVTQVMRLRNTDHQISPTGTMPPLPSSLNYTVRGQLETWSRRFEALLLQPGSSRPSAPASNTHLLVTLLRLQYTIALIMLEGYGPCRELDYDKLLPQFQQCIALAGEVAAARHRYAGSSARATFTPEIGLIPVLFIIGVKCRHPVVRRQVLEILRRQPMREAAWDSILTARVVERVIEIEESGGGGAAGQEQMAPQCKERIPLWQRIEALSYTYIPRDRASAARLEIEYTFCAREGIH</sequence>
<accession>A0ACD1FU17</accession>